<comment type="caution">
    <text evidence="4">The sequence shown here is derived from an EMBL/GenBank/DDBJ whole genome shotgun (WGS) entry which is preliminary data.</text>
</comment>
<dbReference type="Gene3D" id="3.30.200.120">
    <property type="match status" value="1"/>
</dbReference>
<protein>
    <submittedName>
        <fullName evidence="4">HipA domain-containing protein</fullName>
    </submittedName>
</protein>
<feature type="domain" description="HipA-like C-terminal" evidence="3">
    <location>
        <begin position="16"/>
        <end position="178"/>
    </location>
</feature>
<keyword evidence="1" id="KW-0808">Transferase</keyword>
<dbReference type="AlphaFoldDB" id="A0A9D9GV38"/>
<gene>
    <name evidence="4" type="ORF">IAC61_00165</name>
</gene>
<dbReference type="EMBL" id="JADINA010000001">
    <property type="protein sequence ID" value="MBO8425719.1"/>
    <property type="molecule type" value="Genomic_DNA"/>
</dbReference>
<evidence type="ECO:0000259" key="3">
    <source>
        <dbReference type="Pfam" id="PF07804"/>
    </source>
</evidence>
<keyword evidence="2" id="KW-0418">Kinase</keyword>
<reference evidence="4" key="1">
    <citation type="submission" date="2020-10" db="EMBL/GenBank/DDBJ databases">
        <authorList>
            <person name="Gilroy R."/>
        </authorList>
    </citation>
    <scope>NUCLEOTIDE SEQUENCE</scope>
    <source>
        <strain evidence="4">17113</strain>
    </source>
</reference>
<dbReference type="Gene3D" id="1.10.1070.20">
    <property type="match status" value="1"/>
</dbReference>
<dbReference type="Proteomes" id="UP000823634">
    <property type="component" value="Unassembled WGS sequence"/>
</dbReference>
<evidence type="ECO:0000313" key="4">
    <source>
        <dbReference type="EMBL" id="MBO8425719.1"/>
    </source>
</evidence>
<dbReference type="CDD" id="cd17792">
    <property type="entry name" value="CtkA"/>
    <property type="match status" value="1"/>
</dbReference>
<evidence type="ECO:0000256" key="1">
    <source>
        <dbReference type="ARBA" id="ARBA00022679"/>
    </source>
</evidence>
<proteinExistence type="predicted"/>
<evidence type="ECO:0000313" key="5">
    <source>
        <dbReference type="Proteomes" id="UP000823634"/>
    </source>
</evidence>
<name>A0A9D9GV38_9FIRM</name>
<dbReference type="Pfam" id="PF07804">
    <property type="entry name" value="HipA_C"/>
    <property type="match status" value="1"/>
</dbReference>
<organism evidence="4 5">
    <name type="scientific">Candidatus Alloenteromonas pullistercoris</name>
    <dbReference type="NCBI Taxonomy" id="2840785"/>
    <lineage>
        <taxon>Bacteria</taxon>
        <taxon>Bacillati</taxon>
        <taxon>Bacillota</taxon>
        <taxon>Bacillota incertae sedis</taxon>
        <taxon>Candidatus Alloenteromonas</taxon>
    </lineage>
</organism>
<dbReference type="GO" id="GO:0016301">
    <property type="term" value="F:kinase activity"/>
    <property type="evidence" value="ECO:0007669"/>
    <property type="project" value="UniProtKB-KW"/>
</dbReference>
<dbReference type="InterPro" id="IPR012893">
    <property type="entry name" value="HipA-like_C"/>
</dbReference>
<evidence type="ECO:0000256" key="2">
    <source>
        <dbReference type="ARBA" id="ARBA00022777"/>
    </source>
</evidence>
<accession>A0A9D9GV38</accession>
<reference evidence="4" key="2">
    <citation type="journal article" date="2021" name="PeerJ">
        <title>Extensive microbial diversity within the chicken gut microbiome revealed by metagenomics and culture.</title>
        <authorList>
            <person name="Gilroy R."/>
            <person name="Ravi A."/>
            <person name="Getino M."/>
            <person name="Pursley I."/>
            <person name="Horton D.L."/>
            <person name="Alikhan N.F."/>
            <person name="Baker D."/>
            <person name="Gharbi K."/>
            <person name="Hall N."/>
            <person name="Watson M."/>
            <person name="Adriaenssens E.M."/>
            <person name="Foster-Nyarko E."/>
            <person name="Jarju S."/>
            <person name="Secka A."/>
            <person name="Antonio M."/>
            <person name="Oren A."/>
            <person name="Chaudhuri R.R."/>
            <person name="La Ragione R."/>
            <person name="Hildebrand F."/>
            <person name="Pallen M.J."/>
        </authorList>
    </citation>
    <scope>NUCLEOTIDE SEQUENCE</scope>
    <source>
        <strain evidence="4">17113</strain>
    </source>
</reference>
<sequence>MGYDFSACRLSNIRYGGCERKIGILIHEEPYMLKFQKDTKFGKRNNHLSEFLGSHVFELLGIEVHKTFLGEYFGEKVVACKDFVTDGYEFVPFNDVGEMAIDTDKEKHQYTYEDIILLLEKNRKLTKVNETVSAFFEIYLVDALLGNFDRHGANWGFLKKEGKYQLAPVFDNGSCLFPGLVNEDEMRFVLENEGEIDERVYRFPTSQIKLGDRKSSYFEVISSLRYKECNEALLKIVPRVDLGKIDGLIDSLDISNTHKAFYKTMIKARYEKILKYSYDRLMGGKA</sequence>